<dbReference type="PANTHER" id="PTHR43630">
    <property type="entry name" value="POLY-BETA-1,6-N-ACETYL-D-GLUCOSAMINE SYNTHASE"/>
    <property type="match status" value="1"/>
</dbReference>
<dbReference type="Proteomes" id="UP001319803">
    <property type="component" value="Chromosome"/>
</dbReference>
<gene>
    <name evidence="3" type="ORF">CPARK_000056200</name>
</gene>
<dbReference type="Gene3D" id="1.25.40.10">
    <property type="entry name" value="Tetratricopeptide repeat domain"/>
    <property type="match status" value="2"/>
</dbReference>
<feature type="repeat" description="TPR" evidence="1">
    <location>
        <begin position="277"/>
        <end position="310"/>
    </location>
</feature>
<dbReference type="Pfam" id="PF23240">
    <property type="entry name" value="HAT_PRP39_N"/>
    <property type="match status" value="1"/>
</dbReference>
<dbReference type="PANTHER" id="PTHR43630:SF2">
    <property type="entry name" value="GLYCOSYLTRANSFERASE"/>
    <property type="match status" value="1"/>
</dbReference>
<feature type="repeat" description="TPR" evidence="1">
    <location>
        <begin position="202"/>
        <end position="235"/>
    </location>
</feature>
<dbReference type="CDD" id="cd02511">
    <property type="entry name" value="Beta4Glucosyltransferase"/>
    <property type="match status" value="1"/>
</dbReference>
<dbReference type="SUPFAM" id="SSF53448">
    <property type="entry name" value="Nucleotide-diphospho-sugar transferases"/>
    <property type="match status" value="1"/>
</dbReference>
<dbReference type="InterPro" id="IPR011990">
    <property type="entry name" value="TPR-like_helical_dom_sf"/>
</dbReference>
<feature type="repeat" description="TPR" evidence="1">
    <location>
        <begin position="345"/>
        <end position="378"/>
    </location>
</feature>
<feature type="domain" description="Glycosyltransferase 2-like" evidence="2">
    <location>
        <begin position="5"/>
        <end position="153"/>
    </location>
</feature>
<accession>A0ABN6K0P8</accession>
<dbReference type="Gene3D" id="3.90.550.10">
    <property type="entry name" value="Spore Coat Polysaccharide Biosynthesis Protein SpsA, Chain A"/>
    <property type="match status" value="1"/>
</dbReference>
<dbReference type="EMBL" id="AP024987">
    <property type="protein sequence ID" value="BDA39722.1"/>
    <property type="molecule type" value="Genomic_DNA"/>
</dbReference>
<sequence>MTELSLCMIVKNEEERLSKCLDSIKGLVDEIIVLDTGSTDKTIEVAQKFGATVPVFEWNNDFSAARNEALKYVNKDWVLVLDADEILNKEAIPQIKESIAQKDNLVINLVRFEVGASQSPYSLVSRLFRKHSSISFFRPYHSSIDESVAKLLRIENRWKVVDLPIVSIHHYGYTPSQILSLSKHARAKEAMESFLKKYPYDSYTCSKLGALYSQAGREKQAIKLFKQGLKFSPNNAHILFELHYHLGNIYAKTNNNEQAIKHYKKAVAQDVMDYLKLGAYNNYGVVLQNIKSFKDAARVYETTLKIDPSFLTGYYNLAIVLSTMGNLTNSVIIYEKLISLNPNCAETYQNLGVVLFKLRKISKSSEAFHKAIDLYELQNKQTEASMLRDKLQEIGI</sequence>
<dbReference type="Pfam" id="PF13181">
    <property type="entry name" value="TPR_8"/>
    <property type="match status" value="1"/>
</dbReference>
<proteinExistence type="predicted"/>
<evidence type="ECO:0000313" key="4">
    <source>
        <dbReference type="Proteomes" id="UP001319803"/>
    </source>
</evidence>
<dbReference type="SMART" id="SM00028">
    <property type="entry name" value="TPR"/>
    <property type="match status" value="5"/>
</dbReference>
<keyword evidence="4" id="KW-1185">Reference proteome</keyword>
<feature type="repeat" description="TPR" evidence="1">
    <location>
        <begin position="240"/>
        <end position="273"/>
    </location>
</feature>
<dbReference type="InterPro" id="IPR029044">
    <property type="entry name" value="Nucleotide-diphossugar_trans"/>
</dbReference>
<keyword evidence="1" id="KW-0802">TPR repeat</keyword>
<evidence type="ECO:0000256" key="1">
    <source>
        <dbReference type="PROSITE-ProRule" id="PRU00339"/>
    </source>
</evidence>
<evidence type="ECO:0000313" key="3">
    <source>
        <dbReference type="EMBL" id="BDA39722.1"/>
    </source>
</evidence>
<name>A0ABN6K0P8_9CHRO</name>
<evidence type="ECO:0000259" key="2">
    <source>
        <dbReference type="Pfam" id="PF00535"/>
    </source>
</evidence>
<dbReference type="SUPFAM" id="SSF48452">
    <property type="entry name" value="TPR-like"/>
    <property type="match status" value="1"/>
</dbReference>
<dbReference type="InterPro" id="IPR001173">
    <property type="entry name" value="Glyco_trans_2-like"/>
</dbReference>
<feature type="repeat" description="TPR" evidence="1">
    <location>
        <begin position="311"/>
        <end position="344"/>
    </location>
</feature>
<dbReference type="Pfam" id="PF00535">
    <property type="entry name" value="Glycos_transf_2"/>
    <property type="match status" value="1"/>
</dbReference>
<protein>
    <recommendedName>
        <fullName evidence="2">Glycosyltransferase 2-like domain-containing protein</fullName>
    </recommendedName>
</protein>
<dbReference type="RefSeq" id="WP_229637651.1">
    <property type="nucleotide sequence ID" value="NZ_AP024987.1"/>
</dbReference>
<organism evidence="3 4">
    <name type="scientific">cyanobacterium endosymbiont of Braarudosphaera bigelowii</name>
    <dbReference type="NCBI Taxonomy" id="1285375"/>
    <lineage>
        <taxon>Bacteria</taxon>
        <taxon>Bacillati</taxon>
        <taxon>Cyanobacteriota</taxon>
        <taxon>Cyanophyceae</taxon>
        <taxon>Oscillatoriophycideae</taxon>
        <taxon>Chroococcales</taxon>
        <taxon>Aphanothecaceae</taxon>
        <taxon>Candidatus Atelocyanobacterium</taxon>
        <taxon>Candidatus Atelocyanobacterium thalassae</taxon>
    </lineage>
</organism>
<dbReference type="InterPro" id="IPR019734">
    <property type="entry name" value="TPR_rpt"/>
</dbReference>
<reference evidence="3 4" key="1">
    <citation type="submission" date="2021-08" db="EMBL/GenBank/DDBJ databases">
        <title>Endosymbiont genome of Braarudosphaera bigelowii.</title>
        <authorList>
            <person name="Suzuki S."/>
            <person name="Ishida K."/>
        </authorList>
    </citation>
    <scope>NUCLEOTIDE SEQUENCE [LARGE SCALE GENOMIC DNA]</scope>
    <source>
        <strain evidence="3">CPSB-1</strain>
    </source>
</reference>
<dbReference type="PROSITE" id="PS50005">
    <property type="entry name" value="TPR"/>
    <property type="match status" value="5"/>
</dbReference>